<organism evidence="2 3">
    <name type="scientific">Massilia violaceinigra</name>
    <dbReference type="NCBI Taxonomy" id="2045208"/>
    <lineage>
        <taxon>Bacteria</taxon>
        <taxon>Pseudomonadati</taxon>
        <taxon>Pseudomonadota</taxon>
        <taxon>Betaproteobacteria</taxon>
        <taxon>Burkholderiales</taxon>
        <taxon>Oxalobacteraceae</taxon>
        <taxon>Telluria group</taxon>
        <taxon>Massilia</taxon>
    </lineage>
</organism>
<protein>
    <submittedName>
        <fullName evidence="2">Uncharacterized protein</fullName>
    </submittedName>
</protein>
<keyword evidence="3" id="KW-1185">Reference proteome</keyword>
<accession>A0A2D2DL76</accession>
<dbReference type="AlphaFoldDB" id="A0A2D2DL76"/>
<reference evidence="2" key="1">
    <citation type="submission" date="2017-10" db="EMBL/GenBank/DDBJ databases">
        <title>Massilia psychrophilum sp. nov., a novel purple-pigmented bacterium isolated from Tianshan glacier, Xinjiang Municipality, China.</title>
        <authorList>
            <person name="Wang H."/>
        </authorList>
    </citation>
    <scope>NUCLEOTIDE SEQUENCE [LARGE SCALE GENOMIC DNA]</scope>
    <source>
        <strain evidence="2">B2</strain>
    </source>
</reference>
<evidence type="ECO:0000313" key="2">
    <source>
        <dbReference type="EMBL" id="ATQ75715.1"/>
    </source>
</evidence>
<evidence type="ECO:0000313" key="3">
    <source>
        <dbReference type="Proteomes" id="UP000229897"/>
    </source>
</evidence>
<dbReference type="RefSeq" id="WP_099875705.1">
    <property type="nucleotide sequence ID" value="NZ_CP024608.1"/>
</dbReference>
<dbReference type="EMBL" id="CP024608">
    <property type="protein sequence ID" value="ATQ75715.1"/>
    <property type="molecule type" value="Genomic_DNA"/>
</dbReference>
<evidence type="ECO:0000256" key="1">
    <source>
        <dbReference type="SAM" id="SignalP"/>
    </source>
</evidence>
<feature type="chain" id="PRO_5013884493" evidence="1">
    <location>
        <begin position="23"/>
        <end position="166"/>
    </location>
</feature>
<dbReference type="KEGG" id="mass:CR152_15140"/>
<sequence>MRPSQQILCCIVAAIFSADARAAPHPGELDVRQGSGGIPCFTVFQKDERVFGSPEFRSISVTDVTAGGRMLMWAMAIPPERAFRVTFRLCIPYAGRLPVLPKTNALPLQLGKVYEVLIDIKPPMLATAPRAYRARFCLSGKADGGLQLRTLNSGAVDGKGRPGCGA</sequence>
<feature type="signal peptide" evidence="1">
    <location>
        <begin position="1"/>
        <end position="22"/>
    </location>
</feature>
<name>A0A2D2DL76_9BURK</name>
<gene>
    <name evidence="2" type="ORF">CR152_15140</name>
</gene>
<keyword evidence="1" id="KW-0732">Signal</keyword>
<dbReference type="Proteomes" id="UP000229897">
    <property type="component" value="Chromosome"/>
</dbReference>
<dbReference type="OrthoDB" id="8706672at2"/>
<proteinExistence type="predicted"/>